<accession>A0A0E3JNK4</accession>
<sequence>MKTGKELYDEHLNRLKAVIAMKKTDRVPIIFNADAFCTKVGGGKLSDLVTDVVYGNLELLKGMQAIGDIDCIEIPGTYPPSMGAFFLSKIKVPGRELPDNMIWQIDEKSYMTVDDYDTIIDKGWNYFFLDYAKKHIPEGLEEVAYFDKFTKQIEQNFVDAGIVPLCNGRVMSGSPFGALCPARGISKFLMDLHRIPNKVQAAMDVMAEESEKVLREQIRSAKPFAVFIGGAREAGDFLSLKAFERFSWQYTKRLIDIIVEEGSIAYLHLDMCWDRFIDYLLDLPKGKCIFSPDSTTDIFEAGEVLKGHMCFMGDVSPSLLTLGTPDEVYAYSRRLIDEFAPQGLIMSSGCSIPANAKVENVKAMVAAALEG</sequence>
<dbReference type="Proteomes" id="UP000033115">
    <property type="component" value="Chromosome"/>
</dbReference>
<dbReference type="Gene3D" id="3.20.20.210">
    <property type="match status" value="1"/>
</dbReference>
<dbReference type="HOGENOM" id="CLU_059388_0_0_9"/>
<dbReference type="KEGG" id="csq:CSCA_2254"/>
<dbReference type="PANTHER" id="PTHR47099">
    <property type="entry name" value="METHYLCOBAMIDE:COM METHYLTRANSFERASE MTBA"/>
    <property type="match status" value="1"/>
</dbReference>
<gene>
    <name evidence="2" type="ORF">CSCA_2254</name>
</gene>
<evidence type="ECO:0000313" key="2">
    <source>
        <dbReference type="EMBL" id="AKA69379.1"/>
    </source>
</evidence>
<dbReference type="InterPro" id="IPR000257">
    <property type="entry name" value="Uroporphyrinogen_deCOase"/>
</dbReference>
<feature type="domain" description="Uroporphyrinogen decarboxylase (URO-D)" evidence="1">
    <location>
        <begin position="171"/>
        <end position="368"/>
    </location>
</feature>
<reference evidence="2 3" key="1">
    <citation type="journal article" date="2015" name="J. Biotechnol.">
        <title>Complete genome sequence of a malodorant-producing acetogen, Clostridium scatologenes ATCC 25775(T).</title>
        <authorList>
            <person name="Zhu Z."/>
            <person name="Guo T."/>
            <person name="Zheng H."/>
            <person name="Song T."/>
            <person name="Ouyang P."/>
            <person name="Xie J."/>
        </authorList>
    </citation>
    <scope>NUCLEOTIDE SEQUENCE [LARGE SCALE GENOMIC DNA]</scope>
    <source>
        <strain evidence="2 3">ATCC 25775</strain>
    </source>
</reference>
<keyword evidence="3" id="KW-1185">Reference proteome</keyword>
<evidence type="ECO:0000313" key="3">
    <source>
        <dbReference type="Proteomes" id="UP000033115"/>
    </source>
</evidence>
<dbReference type="SUPFAM" id="SSF51726">
    <property type="entry name" value="UROD/MetE-like"/>
    <property type="match status" value="1"/>
</dbReference>
<dbReference type="PANTHER" id="PTHR47099:SF1">
    <property type="entry name" value="METHYLCOBAMIDE:COM METHYLTRANSFERASE MTBA"/>
    <property type="match status" value="1"/>
</dbReference>
<protein>
    <submittedName>
        <fullName evidence="2">Uroporphyrinogen-III decarboxylase-like protein</fullName>
    </submittedName>
</protein>
<organism evidence="2 3">
    <name type="scientific">Clostridium scatologenes</name>
    <dbReference type="NCBI Taxonomy" id="1548"/>
    <lineage>
        <taxon>Bacteria</taxon>
        <taxon>Bacillati</taxon>
        <taxon>Bacillota</taxon>
        <taxon>Clostridia</taxon>
        <taxon>Eubacteriales</taxon>
        <taxon>Clostridiaceae</taxon>
        <taxon>Clostridium</taxon>
    </lineage>
</organism>
<dbReference type="InterPro" id="IPR052024">
    <property type="entry name" value="Methanogen_methyltrans"/>
</dbReference>
<name>A0A0E3JNK4_CLOSL</name>
<dbReference type="Pfam" id="PF01208">
    <property type="entry name" value="URO-D"/>
    <property type="match status" value="1"/>
</dbReference>
<dbReference type="GO" id="GO:0006779">
    <property type="term" value="P:porphyrin-containing compound biosynthetic process"/>
    <property type="evidence" value="ECO:0007669"/>
    <property type="project" value="InterPro"/>
</dbReference>
<proteinExistence type="predicted"/>
<dbReference type="STRING" id="1548.CSCA_2254"/>
<dbReference type="EMBL" id="CP009933">
    <property type="protein sequence ID" value="AKA69379.1"/>
    <property type="molecule type" value="Genomic_DNA"/>
</dbReference>
<evidence type="ECO:0000259" key="1">
    <source>
        <dbReference type="Pfam" id="PF01208"/>
    </source>
</evidence>
<dbReference type="GO" id="GO:0004853">
    <property type="term" value="F:uroporphyrinogen decarboxylase activity"/>
    <property type="evidence" value="ECO:0007669"/>
    <property type="project" value="InterPro"/>
</dbReference>
<dbReference type="RefSeq" id="WP_029163118.1">
    <property type="nucleotide sequence ID" value="NZ_CP009933.1"/>
</dbReference>
<dbReference type="InterPro" id="IPR038071">
    <property type="entry name" value="UROD/MetE-like_sf"/>
</dbReference>
<dbReference type="AlphaFoldDB" id="A0A0E3JNK4"/>